<dbReference type="Pfam" id="PF04073">
    <property type="entry name" value="tRNA_edit"/>
    <property type="match status" value="1"/>
</dbReference>
<organism evidence="2 3">
    <name type="scientific">Turicimonas muris</name>
    <dbReference type="NCBI Taxonomy" id="1796652"/>
    <lineage>
        <taxon>Bacteria</taxon>
        <taxon>Pseudomonadati</taxon>
        <taxon>Pseudomonadota</taxon>
        <taxon>Betaproteobacteria</taxon>
        <taxon>Burkholderiales</taxon>
        <taxon>Sutterellaceae</taxon>
        <taxon>Turicimonas</taxon>
    </lineage>
</organism>
<dbReference type="GeneID" id="78361251"/>
<dbReference type="Gene3D" id="3.90.960.10">
    <property type="entry name" value="YbaK/aminoacyl-tRNA synthetase-associated domain"/>
    <property type="match status" value="1"/>
</dbReference>
<dbReference type="InterPro" id="IPR007214">
    <property type="entry name" value="YbaK/aa-tRNA-synth-assoc-dom"/>
</dbReference>
<dbReference type="AlphaFoldDB" id="A0A227KAZ2"/>
<proteinExistence type="predicted"/>
<dbReference type="PANTHER" id="PTHR30411:SF1">
    <property type="entry name" value="CYTOPLASMIC PROTEIN"/>
    <property type="match status" value="1"/>
</dbReference>
<dbReference type="GO" id="GO:0002161">
    <property type="term" value="F:aminoacyl-tRNA deacylase activity"/>
    <property type="evidence" value="ECO:0007669"/>
    <property type="project" value="InterPro"/>
</dbReference>
<gene>
    <name evidence="2" type="ORF">ADH67_11720</name>
</gene>
<dbReference type="EMBL" id="NHMP01000010">
    <property type="protein sequence ID" value="OXE44544.1"/>
    <property type="molecule type" value="Genomic_DNA"/>
</dbReference>
<accession>A0A227KAZ2</accession>
<dbReference type="RefSeq" id="WP_066592363.1">
    <property type="nucleotide sequence ID" value="NZ_CAJTBZ010000025.1"/>
</dbReference>
<dbReference type="InterPro" id="IPR036754">
    <property type="entry name" value="YbaK/aa-tRNA-synt-asso_dom_sf"/>
</dbReference>
<evidence type="ECO:0000259" key="1">
    <source>
        <dbReference type="Pfam" id="PF04073"/>
    </source>
</evidence>
<dbReference type="PANTHER" id="PTHR30411">
    <property type="entry name" value="CYTOPLASMIC PROTEIN"/>
    <property type="match status" value="1"/>
</dbReference>
<keyword evidence="3" id="KW-1185">Reference proteome</keyword>
<dbReference type="CDD" id="cd04333">
    <property type="entry name" value="ProX_deacylase"/>
    <property type="match status" value="1"/>
</dbReference>
<sequence length="154" mass="16991">MEEKIAKDFLAARNYADKILIMKDSTATVDLAAQALGCEPARIAKTLSFDVREKTVMLVCAGTAKVDNKKFKETFSTKAKMLRAEEVADRTGFPVGGVCPFTEQNDGLEIYLDDSLKVFDYVYPACGTPNTAIKLTIQELEDLVEPKSWVAVTK</sequence>
<dbReference type="SUPFAM" id="SSF55826">
    <property type="entry name" value="YbaK/ProRS associated domain"/>
    <property type="match status" value="1"/>
</dbReference>
<name>A0A227KAZ2_9BURK</name>
<evidence type="ECO:0000313" key="2">
    <source>
        <dbReference type="EMBL" id="OXE44544.1"/>
    </source>
</evidence>
<evidence type="ECO:0000313" key="3">
    <source>
        <dbReference type="Proteomes" id="UP000214610"/>
    </source>
</evidence>
<protein>
    <submittedName>
        <fullName evidence="2">EbsC protein</fullName>
    </submittedName>
</protein>
<reference evidence="3" key="1">
    <citation type="submission" date="2017-05" db="EMBL/GenBank/DDBJ databases">
        <title>Improved OligoMM genomes.</title>
        <authorList>
            <person name="Garzetti D."/>
        </authorList>
    </citation>
    <scope>NUCLEOTIDE SEQUENCE [LARGE SCALE GENOMIC DNA]</scope>
    <source>
        <strain evidence="3">YL45</strain>
    </source>
</reference>
<dbReference type="Proteomes" id="UP000214610">
    <property type="component" value="Unassembled WGS sequence"/>
</dbReference>
<comment type="caution">
    <text evidence="2">The sequence shown here is derived from an EMBL/GenBank/DDBJ whole genome shotgun (WGS) entry which is preliminary data.</text>
</comment>
<feature type="domain" description="YbaK/aminoacyl-tRNA synthetase-associated" evidence="1">
    <location>
        <begin position="25"/>
        <end position="143"/>
    </location>
</feature>